<feature type="active site" description="Charge relay system" evidence="7 8">
    <location>
        <position position="492"/>
    </location>
</feature>
<dbReference type="GO" id="GO:0012505">
    <property type="term" value="C:endomembrane system"/>
    <property type="evidence" value="ECO:0007669"/>
    <property type="project" value="UniProtKB-ARBA"/>
</dbReference>
<gene>
    <name evidence="11" type="ORF">IMCC3088_115</name>
</gene>
<dbReference type="CDD" id="cd04059">
    <property type="entry name" value="Peptidases_S8_Protein_convertases_Kexins_Furin-like"/>
    <property type="match status" value="1"/>
</dbReference>
<name>F3L5F2_9GAMM</name>
<accession>F3L5F2</accession>
<evidence type="ECO:0000256" key="7">
    <source>
        <dbReference type="PIRSR" id="PIRSR615500-1"/>
    </source>
</evidence>
<reference evidence="11 12" key="1">
    <citation type="journal article" date="2011" name="J. Bacteriol.">
        <title>Genome sequence of strain IMCC3088, a proteorhodopsin-containing marine bacterium belonging to the OM60/NOR5 clade.</title>
        <authorList>
            <person name="Jang Y."/>
            <person name="Oh H.M."/>
            <person name="Kang I."/>
            <person name="Lee K."/>
            <person name="Yang S.J."/>
            <person name="Cho J.C."/>
        </authorList>
    </citation>
    <scope>NUCLEOTIDE SEQUENCE [LARGE SCALE GENOMIC DNA]</scope>
    <source>
        <strain evidence="11 12">IMCC3088</strain>
    </source>
</reference>
<evidence type="ECO:0000256" key="9">
    <source>
        <dbReference type="SAM" id="SignalP"/>
    </source>
</evidence>
<comment type="caution">
    <text evidence="11">The sequence shown here is derived from an EMBL/GenBank/DDBJ whole genome shotgun (WGS) entry which is preliminary data.</text>
</comment>
<proteinExistence type="inferred from homology"/>
<dbReference type="EMBL" id="AEIG01000109">
    <property type="protein sequence ID" value="EGG28443.1"/>
    <property type="molecule type" value="Genomic_DNA"/>
</dbReference>
<dbReference type="PROSITE" id="PS51257">
    <property type="entry name" value="PROKAR_LIPOPROTEIN"/>
    <property type="match status" value="1"/>
</dbReference>
<evidence type="ECO:0000256" key="6">
    <source>
        <dbReference type="ARBA" id="ARBA00022837"/>
    </source>
</evidence>
<dbReference type="PROSITE" id="PS51829">
    <property type="entry name" value="P_HOMO_B"/>
    <property type="match status" value="1"/>
</dbReference>
<dbReference type="PRINTS" id="PR00723">
    <property type="entry name" value="SUBTILISIN"/>
</dbReference>
<keyword evidence="2 8" id="KW-0645">Protease</keyword>
<dbReference type="InterPro" id="IPR036852">
    <property type="entry name" value="Peptidase_S8/S53_dom_sf"/>
</dbReference>
<sequence>MLNSNKYRPIGVAIAAVLSVTACGGGGGGNTVPVPQNIAPVAQNVALETTYMWQSTQGNFLVSDRDNDTLSITAIAENGVAVQPSEGVYTLQNGLLSIQGTGFSFQPLKDGVSTISYTVSDGSATASASLTIAAPASDPLGYQQWHLRNTGQKAYSMDSDAIKAFLISDLGYSEEEADIWIAARIDPSMLVPGEDMNVVAAFGQGITGSGSIAVIVDTGLELAHEDLAGNILPNRSLNMIPGALNVTDPTSTDAFGDHGTSVAGLIAAEGWNGMGGRGVAPHAKLIGMNYLEAQSDLNNLLSHGIPGSGITVSEPLTVFNRSYGFSYPAVISYDLFEEAVQSYSAMELRSGLGAVNVKSSGNTFRSPGVTWADGICDPARALGLTCLNGNFEPSQNTPFYFSVAAVNSNGKHTSYSTAGANVLVSAPAGEYGDLAPAMVTTDQMTCLRGYSGFPSVDAGGWPEFTAAFTPFDSPGHPENPSCNYTSTFNGTSSAAPNAAGVIALIHSANPDLSYREIRDILVKTSTKVDPQNTEVVIRVGDGEFVAHPGWVENAAGYAHNNLYGFGRVDASAAVAMGITYTNPLPEQRFTDWVAAGSQAGEDSLALSVPDNSAAGVSYTLEVIEEITVEGVQFAFDIANPELLTNSFPSQTTAGIDLAIEVTSPSGTTSVLLSSKQAIAEPSFDFSTGYNQGYILKNSVFLSNTFYGENAQGTWNVRVVDTNGSDYPAPYSFWPNGYTNNAQNSVLEGVAVRVFGH</sequence>
<dbReference type="PANTHER" id="PTHR42884:SF14">
    <property type="entry name" value="NEUROENDOCRINE CONVERTASE 1"/>
    <property type="match status" value="1"/>
</dbReference>
<dbReference type="Pfam" id="PF01483">
    <property type="entry name" value="P_proprotein"/>
    <property type="match status" value="1"/>
</dbReference>
<dbReference type="PROSITE" id="PS51892">
    <property type="entry name" value="SUBTILASE"/>
    <property type="match status" value="1"/>
</dbReference>
<dbReference type="PROSITE" id="PS00138">
    <property type="entry name" value="SUBTILASE_SER"/>
    <property type="match status" value="1"/>
</dbReference>
<keyword evidence="5 8" id="KW-0720">Serine protease</keyword>
<dbReference type="eggNOG" id="COG4935">
    <property type="taxonomic scope" value="Bacteria"/>
</dbReference>
<organism evidence="11 12">
    <name type="scientific">Aequoribacter fuscus</name>
    <dbReference type="NCBI Taxonomy" id="2518989"/>
    <lineage>
        <taxon>Bacteria</taxon>
        <taxon>Pseudomonadati</taxon>
        <taxon>Pseudomonadota</taxon>
        <taxon>Gammaproteobacteria</taxon>
        <taxon>Cellvibrionales</taxon>
        <taxon>Halieaceae</taxon>
        <taxon>Aequoribacter</taxon>
    </lineage>
</organism>
<dbReference type="PROSITE" id="PS00136">
    <property type="entry name" value="SUBTILASE_ASP"/>
    <property type="match status" value="1"/>
</dbReference>
<dbReference type="PROSITE" id="PS00137">
    <property type="entry name" value="SUBTILASE_HIS"/>
    <property type="match status" value="1"/>
</dbReference>
<dbReference type="InterPro" id="IPR022398">
    <property type="entry name" value="Peptidase_S8_His-AS"/>
</dbReference>
<dbReference type="Pfam" id="PF00082">
    <property type="entry name" value="Peptidase_S8"/>
    <property type="match status" value="1"/>
</dbReference>
<keyword evidence="3 9" id="KW-0732">Signal</keyword>
<dbReference type="GO" id="GO:0016485">
    <property type="term" value="P:protein processing"/>
    <property type="evidence" value="ECO:0007669"/>
    <property type="project" value="TreeGrafter"/>
</dbReference>
<evidence type="ECO:0000259" key="10">
    <source>
        <dbReference type="PROSITE" id="PS51829"/>
    </source>
</evidence>
<dbReference type="Gene3D" id="2.60.120.260">
    <property type="entry name" value="Galactose-binding domain-like"/>
    <property type="match status" value="1"/>
</dbReference>
<evidence type="ECO:0000313" key="11">
    <source>
        <dbReference type="EMBL" id="EGG28443.1"/>
    </source>
</evidence>
<feature type="active site" description="Charge relay system" evidence="7 8">
    <location>
        <position position="217"/>
    </location>
</feature>
<evidence type="ECO:0000256" key="1">
    <source>
        <dbReference type="ARBA" id="ARBA00005325"/>
    </source>
</evidence>
<dbReference type="InterPro" id="IPR023827">
    <property type="entry name" value="Peptidase_S8_Asp-AS"/>
</dbReference>
<evidence type="ECO:0000256" key="4">
    <source>
        <dbReference type="ARBA" id="ARBA00022801"/>
    </source>
</evidence>
<keyword evidence="6" id="KW-0106">Calcium</keyword>
<dbReference type="SUPFAM" id="SSF49785">
    <property type="entry name" value="Galactose-binding domain-like"/>
    <property type="match status" value="1"/>
</dbReference>
<evidence type="ECO:0000256" key="8">
    <source>
        <dbReference type="PROSITE-ProRule" id="PRU01240"/>
    </source>
</evidence>
<dbReference type="InterPro" id="IPR008979">
    <property type="entry name" value="Galactose-bd-like_sf"/>
</dbReference>
<comment type="similarity">
    <text evidence="1">Belongs to the peptidase S8 family. Furin subfamily.</text>
</comment>
<dbReference type="SUPFAM" id="SSF52743">
    <property type="entry name" value="Subtilisin-like"/>
    <property type="match status" value="1"/>
</dbReference>
<keyword evidence="12" id="KW-1185">Reference proteome</keyword>
<dbReference type="InterPro" id="IPR034182">
    <property type="entry name" value="Kexin/furin"/>
</dbReference>
<dbReference type="GO" id="GO:0004252">
    <property type="term" value="F:serine-type endopeptidase activity"/>
    <property type="evidence" value="ECO:0007669"/>
    <property type="project" value="UniProtKB-UniRule"/>
</dbReference>
<dbReference type="Proteomes" id="UP000005615">
    <property type="component" value="Unassembled WGS sequence"/>
</dbReference>
<dbReference type="InterPro" id="IPR023828">
    <property type="entry name" value="Peptidase_S8_Ser-AS"/>
</dbReference>
<dbReference type="InterPro" id="IPR000209">
    <property type="entry name" value="Peptidase_S8/S53_dom"/>
</dbReference>
<dbReference type="GO" id="GO:0005737">
    <property type="term" value="C:cytoplasm"/>
    <property type="evidence" value="ECO:0007669"/>
    <property type="project" value="UniProtKB-ARBA"/>
</dbReference>
<dbReference type="STRING" id="2518989.IMCC3088_115"/>
<keyword evidence="4 8" id="KW-0378">Hydrolase</keyword>
<dbReference type="Pfam" id="PF17963">
    <property type="entry name" value="Big_9"/>
    <property type="match status" value="1"/>
</dbReference>
<dbReference type="eggNOG" id="COG1404">
    <property type="taxonomic scope" value="Bacteria"/>
</dbReference>
<feature type="signal peptide" evidence="9">
    <location>
        <begin position="1"/>
        <end position="24"/>
    </location>
</feature>
<dbReference type="PANTHER" id="PTHR42884">
    <property type="entry name" value="PROPROTEIN CONVERTASE SUBTILISIN/KEXIN-RELATED"/>
    <property type="match status" value="1"/>
</dbReference>
<evidence type="ECO:0000313" key="12">
    <source>
        <dbReference type="Proteomes" id="UP000005615"/>
    </source>
</evidence>
<feature type="domain" description="P/Homo B" evidence="10">
    <location>
        <begin position="583"/>
        <end position="756"/>
    </location>
</feature>
<dbReference type="Gene3D" id="3.40.50.200">
    <property type="entry name" value="Peptidase S8/S53 domain"/>
    <property type="match status" value="1"/>
</dbReference>
<evidence type="ECO:0000256" key="2">
    <source>
        <dbReference type="ARBA" id="ARBA00022670"/>
    </source>
</evidence>
<dbReference type="RefSeq" id="WP_009577082.1">
    <property type="nucleotide sequence ID" value="NZ_AEIG01000109.1"/>
</dbReference>
<feature type="chain" id="PRO_5003302364" evidence="9">
    <location>
        <begin position="25"/>
        <end position="756"/>
    </location>
</feature>
<protein>
    <submittedName>
        <fullName evidence="11">Extracellular serine protease</fullName>
    </submittedName>
</protein>
<evidence type="ECO:0000256" key="3">
    <source>
        <dbReference type="ARBA" id="ARBA00022729"/>
    </source>
</evidence>
<dbReference type="AlphaFoldDB" id="F3L5F2"/>
<dbReference type="InterPro" id="IPR015500">
    <property type="entry name" value="Peptidase_S8_subtilisin-rel"/>
</dbReference>
<evidence type="ECO:0000256" key="5">
    <source>
        <dbReference type="ARBA" id="ARBA00022825"/>
    </source>
</evidence>
<dbReference type="InterPro" id="IPR002884">
    <property type="entry name" value="P_dom"/>
</dbReference>
<feature type="active site" description="Charge relay system" evidence="7 8">
    <location>
        <position position="258"/>
    </location>
</feature>
<dbReference type="GO" id="GO:0016020">
    <property type="term" value="C:membrane"/>
    <property type="evidence" value="ECO:0007669"/>
    <property type="project" value="TreeGrafter"/>
</dbReference>